<dbReference type="PANTHER" id="PTHR30466:SF1">
    <property type="entry name" value="FMN REDUCTASE (NADH) RUTF"/>
    <property type="match status" value="1"/>
</dbReference>
<evidence type="ECO:0000256" key="1">
    <source>
        <dbReference type="ARBA" id="ARBA00023002"/>
    </source>
</evidence>
<dbReference type="InterPro" id="IPR002563">
    <property type="entry name" value="Flavin_Rdtase-like_dom"/>
</dbReference>
<feature type="domain" description="Flavin reductase like" evidence="2">
    <location>
        <begin position="21"/>
        <end position="167"/>
    </location>
</feature>
<dbReference type="InterPro" id="IPR050268">
    <property type="entry name" value="NADH-dep_flavin_reductase"/>
</dbReference>
<dbReference type="PANTHER" id="PTHR30466">
    <property type="entry name" value="FLAVIN REDUCTASE"/>
    <property type="match status" value="1"/>
</dbReference>
<dbReference type="Proteomes" id="UP000594118">
    <property type="component" value="Chromosome"/>
</dbReference>
<reference evidence="3 4" key="1">
    <citation type="submission" date="2019-10" db="EMBL/GenBank/DDBJ databases">
        <title>Pseudopuniceibacterium sp. HQ09 islated from Antarctica.</title>
        <authorList>
            <person name="Liao L."/>
            <person name="Su S."/>
            <person name="Chen B."/>
            <person name="Yu Y."/>
        </authorList>
    </citation>
    <scope>NUCLEOTIDE SEQUENCE [LARGE SCALE GENOMIC DNA]</scope>
    <source>
        <strain evidence="3 4">HQ09</strain>
    </source>
</reference>
<dbReference type="AlphaFoldDB" id="A0A7L9WKF2"/>
<dbReference type="GO" id="GO:0010181">
    <property type="term" value="F:FMN binding"/>
    <property type="evidence" value="ECO:0007669"/>
    <property type="project" value="InterPro"/>
</dbReference>
<name>A0A7L9WKF2_9RHOB</name>
<protein>
    <submittedName>
        <fullName evidence="3">Flavin reductase</fullName>
    </submittedName>
</protein>
<evidence type="ECO:0000259" key="2">
    <source>
        <dbReference type="SMART" id="SM00903"/>
    </source>
</evidence>
<dbReference type="EMBL" id="CP045201">
    <property type="protein sequence ID" value="QOL79520.1"/>
    <property type="molecule type" value="Genomic_DNA"/>
</dbReference>
<sequence length="171" mass="18232">MTQPAKTEATAAEVQTFREGMARLGAAITILTTDGPAGKHGMTASAVCSVTDSPPTLLVCINKSNRSHDIIEKNGVIAVNVLGGRHRDVAGLFASKKDEEERFAGADWRTMATGSPLLADAPVAFDCRITDSNSVGSHTVFFCEVQAMELAEGQAETLIWFGRDFHHITAV</sequence>
<keyword evidence="4" id="KW-1185">Reference proteome</keyword>
<dbReference type="KEGG" id="pshq:F3W81_00910"/>
<dbReference type="InterPro" id="IPR012349">
    <property type="entry name" value="Split_barrel_FMN-bd"/>
</dbReference>
<proteinExistence type="predicted"/>
<evidence type="ECO:0000313" key="4">
    <source>
        <dbReference type="Proteomes" id="UP000594118"/>
    </source>
</evidence>
<gene>
    <name evidence="3" type="ORF">F3W81_00910</name>
</gene>
<dbReference type="Pfam" id="PF01613">
    <property type="entry name" value="Flavin_Reduct"/>
    <property type="match status" value="1"/>
</dbReference>
<dbReference type="GO" id="GO:0006208">
    <property type="term" value="P:pyrimidine nucleobase catabolic process"/>
    <property type="evidence" value="ECO:0007669"/>
    <property type="project" value="TreeGrafter"/>
</dbReference>
<dbReference type="Gene3D" id="2.30.110.10">
    <property type="entry name" value="Electron Transport, Fmn-binding Protein, Chain A"/>
    <property type="match status" value="1"/>
</dbReference>
<dbReference type="GO" id="GO:0042602">
    <property type="term" value="F:riboflavin reductase (NADPH) activity"/>
    <property type="evidence" value="ECO:0007669"/>
    <property type="project" value="TreeGrafter"/>
</dbReference>
<accession>A0A7L9WKF2</accession>
<dbReference type="SUPFAM" id="SSF50475">
    <property type="entry name" value="FMN-binding split barrel"/>
    <property type="match status" value="1"/>
</dbReference>
<organism evidence="3 4">
    <name type="scientific">Pseudooceanicola spongiae</name>
    <dbReference type="NCBI Taxonomy" id="2613965"/>
    <lineage>
        <taxon>Bacteria</taxon>
        <taxon>Pseudomonadati</taxon>
        <taxon>Pseudomonadota</taxon>
        <taxon>Alphaproteobacteria</taxon>
        <taxon>Rhodobacterales</taxon>
        <taxon>Paracoccaceae</taxon>
        <taxon>Pseudooceanicola</taxon>
    </lineage>
</organism>
<keyword evidence="1" id="KW-0560">Oxidoreductase</keyword>
<dbReference type="RefSeq" id="WP_193081744.1">
    <property type="nucleotide sequence ID" value="NZ_CP045201.1"/>
</dbReference>
<evidence type="ECO:0000313" key="3">
    <source>
        <dbReference type="EMBL" id="QOL79520.1"/>
    </source>
</evidence>
<dbReference type="SMART" id="SM00903">
    <property type="entry name" value="Flavin_Reduct"/>
    <property type="match status" value="1"/>
</dbReference>